<reference evidence="4 5" key="1">
    <citation type="submission" date="2024-01" db="EMBL/GenBank/DDBJ databases">
        <title>The complete chloroplast genome sequence of Lithospermum erythrorhizon: insights into the phylogenetic relationship among Boraginaceae species and the maternal lineages of purple gromwells.</title>
        <authorList>
            <person name="Okada T."/>
            <person name="Watanabe K."/>
        </authorList>
    </citation>
    <scope>NUCLEOTIDE SEQUENCE [LARGE SCALE GENOMIC DNA]</scope>
</reference>
<evidence type="ECO:0000313" key="4">
    <source>
        <dbReference type="EMBL" id="GAA0146399.1"/>
    </source>
</evidence>
<organism evidence="4 5">
    <name type="scientific">Lithospermum erythrorhizon</name>
    <name type="common">Purple gromwell</name>
    <name type="synonym">Lithospermum officinale var. erythrorhizon</name>
    <dbReference type="NCBI Taxonomy" id="34254"/>
    <lineage>
        <taxon>Eukaryota</taxon>
        <taxon>Viridiplantae</taxon>
        <taxon>Streptophyta</taxon>
        <taxon>Embryophyta</taxon>
        <taxon>Tracheophyta</taxon>
        <taxon>Spermatophyta</taxon>
        <taxon>Magnoliopsida</taxon>
        <taxon>eudicotyledons</taxon>
        <taxon>Gunneridae</taxon>
        <taxon>Pentapetalae</taxon>
        <taxon>asterids</taxon>
        <taxon>lamiids</taxon>
        <taxon>Boraginales</taxon>
        <taxon>Boraginaceae</taxon>
        <taxon>Boraginoideae</taxon>
        <taxon>Lithospermeae</taxon>
        <taxon>Lithospermum</taxon>
    </lineage>
</organism>
<proteinExistence type="predicted"/>
<evidence type="ECO:0000256" key="2">
    <source>
        <dbReference type="SAM" id="MobiDB-lite"/>
    </source>
</evidence>
<evidence type="ECO:0000256" key="1">
    <source>
        <dbReference type="ARBA" id="ARBA00004170"/>
    </source>
</evidence>
<dbReference type="PANTHER" id="PTHR46413:SF1">
    <property type="entry name" value="HEAVY METAL-ASSOCIATED ISOPRENYLATED PLANT PROTEIN 6"/>
    <property type="match status" value="1"/>
</dbReference>
<feature type="region of interest" description="Disordered" evidence="2">
    <location>
        <begin position="240"/>
        <end position="294"/>
    </location>
</feature>
<dbReference type="GO" id="GO:0016020">
    <property type="term" value="C:membrane"/>
    <property type="evidence" value="ECO:0007669"/>
    <property type="project" value="UniProtKB-SubCell"/>
</dbReference>
<dbReference type="GO" id="GO:0009626">
    <property type="term" value="P:plant-type hypersensitive response"/>
    <property type="evidence" value="ECO:0007669"/>
    <property type="project" value="UniProtKB-KW"/>
</dbReference>
<feature type="compositionally biased region" description="Basic and acidic residues" evidence="2">
    <location>
        <begin position="149"/>
        <end position="176"/>
    </location>
</feature>
<comment type="subcellular location">
    <subcellularLocation>
        <location evidence="1">Membrane</location>
        <topology evidence="1">Peripheral membrane protein</topology>
    </subcellularLocation>
</comment>
<dbReference type="Pfam" id="PF00403">
    <property type="entry name" value="HMA"/>
    <property type="match status" value="2"/>
</dbReference>
<feature type="domain" description="HMA" evidence="3">
    <location>
        <begin position="66"/>
        <end position="133"/>
    </location>
</feature>
<feature type="region of interest" description="Disordered" evidence="2">
    <location>
        <begin position="131"/>
        <end position="176"/>
    </location>
</feature>
<dbReference type="SUPFAM" id="SSF55008">
    <property type="entry name" value="HMA, heavy metal-associated domain"/>
    <property type="match status" value="2"/>
</dbReference>
<name>A0AAV3P435_LITER</name>
<dbReference type="CDD" id="cd00371">
    <property type="entry name" value="HMA"/>
    <property type="match status" value="2"/>
</dbReference>
<accession>A0AAV3P435</accession>
<dbReference type="AlphaFoldDB" id="A0AAV3P435"/>
<protein>
    <recommendedName>
        <fullName evidence="3">HMA domain-containing protein</fullName>
    </recommendedName>
</protein>
<sequence length="390" mass="42498">MYFITLRLVETFPLPIYVNNVKFVSLFDQKVEDTKKSEGEKKGVEAAASAVASGGDNGGKKDENVPVPIVLKLDLHCEGCAKKVKRVIRRYEGVHDVKTEASNNKLIVNGNVDPIWLRDKVATNTKKKVELVSPQPKKDGGVATGGGGGDKKLVDDKGDEKKEENKPQDNKPKESTEVLKVRLHCDGCAHKIKRIISKFNGVDHVSMDHQKDLVTVKGIMDVKELAHYLKQKLKRPVEIVAPKKEDGGGEKKEKEGGGGGGGDKKGGGGGGGDKKEGEAKVASGGGDGGKNEAPKVEANKYEYQGYSPYTYYSSAPIYNNNQNYSNQDYYGTAMFHNQSHPTTGHVVQYSNMPETSVYTTNFSHMPPRVPSYVHAPQIFSDENPNGCSVM</sequence>
<evidence type="ECO:0000313" key="5">
    <source>
        <dbReference type="Proteomes" id="UP001454036"/>
    </source>
</evidence>
<dbReference type="PROSITE" id="PS50846">
    <property type="entry name" value="HMA_2"/>
    <property type="match status" value="2"/>
</dbReference>
<dbReference type="InterPro" id="IPR006121">
    <property type="entry name" value="HMA_dom"/>
</dbReference>
<dbReference type="EMBL" id="BAABME010000924">
    <property type="protein sequence ID" value="GAA0146399.1"/>
    <property type="molecule type" value="Genomic_DNA"/>
</dbReference>
<gene>
    <name evidence="4" type="ORF">LIER_06366</name>
</gene>
<dbReference type="PANTHER" id="PTHR46413">
    <property type="entry name" value="HEAVY METAL-ASSOCIATED ISOPRENYLATED PLANT PROTEIN 6"/>
    <property type="match status" value="1"/>
</dbReference>
<dbReference type="InterPro" id="IPR036163">
    <property type="entry name" value="HMA_dom_sf"/>
</dbReference>
<dbReference type="InterPro" id="IPR044594">
    <property type="entry name" value="HIPP01/3/5/6"/>
</dbReference>
<feature type="domain" description="HMA" evidence="3">
    <location>
        <begin position="174"/>
        <end position="237"/>
    </location>
</feature>
<comment type="caution">
    <text evidence="4">The sequence shown here is derived from an EMBL/GenBank/DDBJ whole genome shotgun (WGS) entry which is preliminary data.</text>
</comment>
<evidence type="ECO:0000259" key="3">
    <source>
        <dbReference type="PROSITE" id="PS50846"/>
    </source>
</evidence>
<dbReference type="GO" id="GO:0046872">
    <property type="term" value="F:metal ion binding"/>
    <property type="evidence" value="ECO:0007669"/>
    <property type="project" value="InterPro"/>
</dbReference>
<keyword evidence="5" id="KW-1185">Reference proteome</keyword>
<dbReference type="Proteomes" id="UP001454036">
    <property type="component" value="Unassembled WGS sequence"/>
</dbReference>
<feature type="compositionally biased region" description="Basic and acidic residues" evidence="2">
    <location>
        <begin position="240"/>
        <end position="279"/>
    </location>
</feature>
<dbReference type="Gene3D" id="3.30.70.100">
    <property type="match status" value="2"/>
</dbReference>